<organism evidence="2">
    <name type="scientific">Puccinia triticina (isolate 1-1 / race 1 (BBBD))</name>
    <name type="common">Brown leaf rust fungus</name>
    <dbReference type="NCBI Taxonomy" id="630390"/>
    <lineage>
        <taxon>Eukaryota</taxon>
        <taxon>Fungi</taxon>
        <taxon>Dikarya</taxon>
        <taxon>Basidiomycota</taxon>
        <taxon>Pucciniomycotina</taxon>
        <taxon>Pucciniomycetes</taxon>
        <taxon>Pucciniales</taxon>
        <taxon>Pucciniaceae</taxon>
        <taxon>Puccinia</taxon>
    </lineage>
</organism>
<evidence type="ECO:0000313" key="2">
    <source>
        <dbReference type="EMBL" id="OAV86224.1"/>
    </source>
</evidence>
<evidence type="ECO:0000313" key="3">
    <source>
        <dbReference type="EnsemblFungi" id="PTTG_30014-t43_1-p1"/>
    </source>
</evidence>
<dbReference type="OrthoDB" id="2516518at2759"/>
<protein>
    <submittedName>
        <fullName evidence="2 3">Uncharacterized protein</fullName>
    </submittedName>
</protein>
<reference evidence="2" key="2">
    <citation type="submission" date="2016-05" db="EMBL/GenBank/DDBJ databases">
        <title>Comparative analysis highlights variable genome content of wheat rusts and divergence of the mating loci.</title>
        <authorList>
            <person name="Cuomo C.A."/>
            <person name="Bakkeren G."/>
            <person name="Szabo L."/>
            <person name="Khalil H."/>
            <person name="Joly D."/>
            <person name="Goldberg J."/>
            <person name="Young S."/>
            <person name="Zeng Q."/>
            <person name="Fellers J."/>
        </authorList>
    </citation>
    <scope>NUCLEOTIDE SEQUENCE [LARGE SCALE GENOMIC DNA]</scope>
    <source>
        <strain evidence="2">1-1 BBBD Race 1</strain>
    </source>
</reference>
<proteinExistence type="predicted"/>
<evidence type="ECO:0000313" key="4">
    <source>
        <dbReference type="Proteomes" id="UP000005240"/>
    </source>
</evidence>
<sequence>MDQLKLSVTSPAIRKIRLTMKCLYEPIPPKIMLKVSATEHFIGTTVDDASFFGVGLILSFKKETKDDNPRYGPCLMAIVSHSDWDPVDRVVKSFKVKYRVPSTPRLIKTQNMFRENKEFFFDGILVGWEMEENMAILEVRCYATSLLIQSPDSVRRSSTFRLPERKRQLVKFSSNSGPAEPVASTSNAQVVPQMAVPTEDVFSTPDNILPVDDGSEGDTPLSTILGGKKRSRKN</sequence>
<name>A0A180G0U1_PUCT1</name>
<dbReference type="EnsemblFungi" id="PTTG_30014-t43_1">
    <property type="protein sequence ID" value="PTTG_30014-t43_1-p1"/>
    <property type="gene ID" value="PTTG_30014"/>
</dbReference>
<feature type="region of interest" description="Disordered" evidence="1">
    <location>
        <begin position="172"/>
        <end position="234"/>
    </location>
</feature>
<reference evidence="2" key="1">
    <citation type="submission" date="2009-11" db="EMBL/GenBank/DDBJ databases">
        <authorList>
            <consortium name="The Broad Institute Genome Sequencing Platform"/>
            <person name="Ward D."/>
            <person name="Feldgarden M."/>
            <person name="Earl A."/>
            <person name="Young S.K."/>
            <person name="Zeng Q."/>
            <person name="Koehrsen M."/>
            <person name="Alvarado L."/>
            <person name="Berlin A."/>
            <person name="Bochicchio J."/>
            <person name="Borenstein D."/>
            <person name="Chapman S.B."/>
            <person name="Chen Z."/>
            <person name="Engels R."/>
            <person name="Freedman E."/>
            <person name="Gellesch M."/>
            <person name="Goldberg J."/>
            <person name="Griggs A."/>
            <person name="Gujja S."/>
            <person name="Heilman E."/>
            <person name="Heiman D."/>
            <person name="Hepburn T."/>
            <person name="Howarth C."/>
            <person name="Jen D."/>
            <person name="Larson L."/>
            <person name="Lewis B."/>
            <person name="Mehta T."/>
            <person name="Park D."/>
            <person name="Pearson M."/>
            <person name="Roberts A."/>
            <person name="Saif S."/>
            <person name="Shea T."/>
            <person name="Shenoy N."/>
            <person name="Sisk P."/>
            <person name="Stolte C."/>
            <person name="Sykes S."/>
            <person name="Thomson T."/>
            <person name="Walk T."/>
            <person name="White J."/>
            <person name="Yandava C."/>
            <person name="Izard J."/>
            <person name="Baranova O.V."/>
            <person name="Blanton J.M."/>
            <person name="Tanner A.C."/>
            <person name="Dewhirst F.E."/>
            <person name="Haas B."/>
            <person name="Nusbaum C."/>
            <person name="Birren B."/>
        </authorList>
    </citation>
    <scope>NUCLEOTIDE SEQUENCE [LARGE SCALE GENOMIC DNA]</scope>
    <source>
        <strain evidence="2">1-1 BBBD Race 1</strain>
    </source>
</reference>
<reference evidence="3 4" key="3">
    <citation type="journal article" date="2017" name="G3 (Bethesda)">
        <title>Comparative analysis highlights variable genome content of wheat rusts and divergence of the mating loci.</title>
        <authorList>
            <person name="Cuomo C.A."/>
            <person name="Bakkeren G."/>
            <person name="Khalil H.B."/>
            <person name="Panwar V."/>
            <person name="Joly D."/>
            <person name="Linning R."/>
            <person name="Sakthikumar S."/>
            <person name="Song X."/>
            <person name="Adiconis X."/>
            <person name="Fan L."/>
            <person name="Goldberg J.M."/>
            <person name="Levin J.Z."/>
            <person name="Young S."/>
            <person name="Zeng Q."/>
            <person name="Anikster Y."/>
            <person name="Bruce M."/>
            <person name="Wang M."/>
            <person name="Yin C."/>
            <person name="McCallum B."/>
            <person name="Szabo L.J."/>
            <person name="Hulbert S."/>
            <person name="Chen X."/>
            <person name="Fellers J.P."/>
        </authorList>
    </citation>
    <scope>NUCLEOTIDE SEQUENCE</scope>
    <source>
        <strain evidence="4">Isolate 1-1 / race 1 (BBBD)</strain>
        <strain evidence="3">isolate 1-1 / race 1 (BBBD)</strain>
    </source>
</reference>
<gene>
    <name evidence="2" type="ORF">PTTG_30014</name>
</gene>
<keyword evidence="4" id="KW-1185">Reference proteome</keyword>
<feature type="compositionally biased region" description="Polar residues" evidence="1">
    <location>
        <begin position="172"/>
        <end position="190"/>
    </location>
</feature>
<dbReference type="Proteomes" id="UP000005240">
    <property type="component" value="Unassembled WGS sequence"/>
</dbReference>
<evidence type="ECO:0000256" key="1">
    <source>
        <dbReference type="SAM" id="MobiDB-lite"/>
    </source>
</evidence>
<dbReference type="EMBL" id="ADAS02001424">
    <property type="protein sequence ID" value="OAV86224.1"/>
    <property type="molecule type" value="Genomic_DNA"/>
</dbReference>
<dbReference type="VEuPathDB" id="FungiDB:PTTG_30014"/>
<reference evidence="3" key="4">
    <citation type="submission" date="2025-05" db="UniProtKB">
        <authorList>
            <consortium name="EnsemblFungi"/>
        </authorList>
    </citation>
    <scope>IDENTIFICATION</scope>
    <source>
        <strain evidence="3">isolate 1-1 / race 1 (BBBD)</strain>
    </source>
</reference>
<dbReference type="AlphaFoldDB" id="A0A180G0U1"/>
<accession>A0A180G0U1</accession>